<evidence type="ECO:0000313" key="3">
    <source>
        <dbReference type="EMBL" id="PMP08331.1"/>
    </source>
</evidence>
<evidence type="ECO:0000259" key="1">
    <source>
        <dbReference type="Pfam" id="PF09002"/>
    </source>
</evidence>
<reference evidence="4" key="1">
    <citation type="submission" date="2016-07" db="EMBL/GenBank/DDBJ databases">
        <title>Nontailed viruses are major unrecognized killers of bacteria in the ocean.</title>
        <authorList>
            <person name="Kauffman K."/>
            <person name="Hussain F."/>
            <person name="Yang J."/>
            <person name="Arevalo P."/>
            <person name="Brown J."/>
            <person name="Cutler M."/>
            <person name="Kelly L."/>
            <person name="Polz M.F."/>
        </authorList>
    </citation>
    <scope>NUCLEOTIDE SEQUENCE [LARGE SCALE GENOMIC DNA]</scope>
    <source>
        <strain evidence="4">10N.222.49.A5</strain>
    </source>
</reference>
<proteinExistence type="predicted"/>
<dbReference type="InterPro" id="IPR011856">
    <property type="entry name" value="tRNA_endonuc-like_dom_sf"/>
</dbReference>
<organism evidence="3 4">
    <name type="scientific">Vibrio breoganii</name>
    <dbReference type="NCBI Taxonomy" id="553239"/>
    <lineage>
        <taxon>Bacteria</taxon>
        <taxon>Pseudomonadati</taxon>
        <taxon>Pseudomonadota</taxon>
        <taxon>Gammaproteobacteria</taxon>
        <taxon>Vibrionales</taxon>
        <taxon>Vibrionaceae</taxon>
        <taxon>Vibrio</taxon>
    </lineage>
</organism>
<evidence type="ECO:0008006" key="5">
    <source>
        <dbReference type="Google" id="ProtNLM"/>
    </source>
</evidence>
<dbReference type="Gene3D" id="3.40.1350.10">
    <property type="match status" value="1"/>
</dbReference>
<dbReference type="AlphaFoldDB" id="A0AAP8MUB1"/>
<dbReference type="InterPro" id="IPR015093">
    <property type="entry name" value="Card1_endonucl_dom"/>
</dbReference>
<dbReference type="EMBL" id="MDBO01000100">
    <property type="protein sequence ID" value="PMP08331.1"/>
    <property type="molecule type" value="Genomic_DNA"/>
</dbReference>
<protein>
    <recommendedName>
        <fullName evidence="5">DUF1887 family protein</fullName>
    </recommendedName>
</protein>
<feature type="domain" description="Card1 CARF" evidence="2">
    <location>
        <begin position="3"/>
        <end position="152"/>
    </location>
</feature>
<dbReference type="GO" id="GO:0003676">
    <property type="term" value="F:nucleic acid binding"/>
    <property type="evidence" value="ECO:0007669"/>
    <property type="project" value="InterPro"/>
</dbReference>
<comment type="caution">
    <text evidence="3">The sequence shown here is derived from an EMBL/GenBank/DDBJ whole genome shotgun (WGS) entry which is preliminary data.</text>
</comment>
<dbReference type="Gene3D" id="3.40.50.10770">
    <property type="entry name" value="Hypothetical protein VC1899 like domain (Restriction endonuclease-like)"/>
    <property type="match status" value="1"/>
</dbReference>
<name>A0AAP8MUB1_9VIBR</name>
<sequence>MAIHINLLSEQLIPNVIPTLSDKINVTKMYIVVAGESLQYKANHLKDFYQGKGIEEVEFFQCEDPNDFYALKFKAAELYKNIKAFYPEETIALNATCGTKPMSLAFTMEFDNLEQFSMPLYTDTINKRVIILNDNEKLDFLPYSDVLNIQDYFNLNHFDVHEQRFEDFAQMRDRESLTKQIMNAARNFPKAVSAMNAICQSTNFNDDAKFDNTAQLKYTPKGDLKAILSTAQNHGLLKYTNEYVTFESADAARYLGGGWFEDLIYLAAEKAGIDKVALNVEGHLMSQRDGKPVLNEFDVVLMHNNQMKIVEAKTVNWDYSEGQGQQATLKLDSLTNTYAGTFGSGTIASVFPFTQRIEDRISALRSIEGLHVTSFKQLIGHLEQWKNSTLPK</sequence>
<dbReference type="Pfam" id="PF23400">
    <property type="entry name" value="CARF_Card1"/>
    <property type="match status" value="1"/>
</dbReference>
<dbReference type="RefSeq" id="WP_102382263.1">
    <property type="nucleotide sequence ID" value="NZ_MCZA01000084.1"/>
</dbReference>
<accession>A0AAP8MUB1</accession>
<evidence type="ECO:0000259" key="2">
    <source>
        <dbReference type="Pfam" id="PF23400"/>
    </source>
</evidence>
<dbReference type="Pfam" id="PF09002">
    <property type="entry name" value="Card1_endonuc"/>
    <property type="match status" value="1"/>
</dbReference>
<gene>
    <name evidence="3" type="ORF">BCS93_14335</name>
</gene>
<dbReference type="SUPFAM" id="SSF52980">
    <property type="entry name" value="Restriction endonuclease-like"/>
    <property type="match status" value="1"/>
</dbReference>
<dbReference type="InterPro" id="IPR056339">
    <property type="entry name" value="CARF_Card1"/>
</dbReference>
<dbReference type="Gene3D" id="1.10.10.680">
    <property type="entry name" value="Hypothetical protein VC1899 (Restriction endonuclease-like)"/>
    <property type="match status" value="1"/>
</dbReference>
<dbReference type="Proteomes" id="UP000235611">
    <property type="component" value="Unassembled WGS sequence"/>
</dbReference>
<dbReference type="InterPro" id="IPR011335">
    <property type="entry name" value="Restrct_endonuc-II-like"/>
</dbReference>
<evidence type="ECO:0000313" key="4">
    <source>
        <dbReference type="Proteomes" id="UP000235611"/>
    </source>
</evidence>
<feature type="domain" description="Card1 endonuclease" evidence="1">
    <location>
        <begin position="250"/>
        <end position="355"/>
    </location>
</feature>